<dbReference type="Pfam" id="PF01694">
    <property type="entry name" value="Rhomboid"/>
    <property type="match status" value="1"/>
</dbReference>
<dbReference type="EMBL" id="CAXLJL010000085">
    <property type="protein sequence ID" value="CAL5131235.1"/>
    <property type="molecule type" value="Genomic_DNA"/>
</dbReference>
<feature type="transmembrane region" description="Helical" evidence="9">
    <location>
        <begin position="286"/>
        <end position="303"/>
    </location>
</feature>
<name>A0AAV2T4B3_CALDB</name>
<evidence type="ECO:0000256" key="4">
    <source>
        <dbReference type="ARBA" id="ARBA00013039"/>
    </source>
</evidence>
<dbReference type="PANTHER" id="PTHR43731">
    <property type="entry name" value="RHOMBOID PROTEASE"/>
    <property type="match status" value="1"/>
</dbReference>
<keyword evidence="7 9" id="KW-1133">Transmembrane helix</keyword>
<dbReference type="GO" id="GO:0006465">
    <property type="term" value="P:signal peptide processing"/>
    <property type="evidence" value="ECO:0007669"/>
    <property type="project" value="TreeGrafter"/>
</dbReference>
<proteinExistence type="inferred from homology"/>
<feature type="transmembrane region" description="Helical" evidence="9">
    <location>
        <begin position="222"/>
        <end position="241"/>
    </location>
</feature>
<sequence>MFGIYFLRPHGAIRPVLGDFRTFLLGSPARARSKAARPNVPAYALPPSVPFKVIARCGLFTFVSVNAVFVGTTIWGFEHWRSKSLRLKDRLRRLNSQSILHQARRKLESILGRPFNANDIFWAIVACNLLVFIGCRSPLGSTMFRFFTNSPYSPSPALSMLLSVFTHTSLLHLGINMYVLHSFAPTMIATVGAGDFLSLFVGGGVFASFISLLGKAAIRSPIPSLGASGGVCAILGAFCLLQPNARLCIPFLVDIFPHSFEASSTAWALLLFEAFAAYALASRSPLDHAAHMGGLLFGMYYGLSGSESIVKRRNAIIAWWRRIRGY</sequence>
<dbReference type="Gene3D" id="1.20.1540.10">
    <property type="entry name" value="Rhomboid-like"/>
    <property type="match status" value="1"/>
</dbReference>
<dbReference type="EC" id="3.4.21.105" evidence="4"/>
<dbReference type="Proteomes" id="UP001497525">
    <property type="component" value="Unassembled WGS sequence"/>
</dbReference>
<dbReference type="EMBL" id="CAXLJL010000085">
    <property type="protein sequence ID" value="CAL5131234.1"/>
    <property type="molecule type" value="Genomic_DNA"/>
</dbReference>
<feature type="transmembrane region" description="Helical" evidence="9">
    <location>
        <begin position="120"/>
        <end position="139"/>
    </location>
</feature>
<dbReference type="AlphaFoldDB" id="A0AAV2T4B3"/>
<organism evidence="11 12">
    <name type="scientific">Calicophoron daubneyi</name>
    <name type="common">Rumen fluke</name>
    <name type="synonym">Paramphistomum daubneyi</name>
    <dbReference type="NCBI Taxonomy" id="300641"/>
    <lineage>
        <taxon>Eukaryota</taxon>
        <taxon>Metazoa</taxon>
        <taxon>Spiralia</taxon>
        <taxon>Lophotrochozoa</taxon>
        <taxon>Platyhelminthes</taxon>
        <taxon>Trematoda</taxon>
        <taxon>Digenea</taxon>
        <taxon>Plagiorchiida</taxon>
        <taxon>Pronocephalata</taxon>
        <taxon>Paramphistomoidea</taxon>
        <taxon>Paramphistomidae</taxon>
        <taxon>Calicophoron</taxon>
    </lineage>
</organism>
<evidence type="ECO:0000259" key="10">
    <source>
        <dbReference type="Pfam" id="PF01694"/>
    </source>
</evidence>
<keyword evidence="8 9" id="KW-0472">Membrane</keyword>
<feature type="transmembrane region" description="Helical" evidence="9">
    <location>
        <begin position="187"/>
        <end position="210"/>
    </location>
</feature>
<keyword evidence="6" id="KW-0378">Hydrolase</keyword>
<evidence type="ECO:0000256" key="7">
    <source>
        <dbReference type="ARBA" id="ARBA00022989"/>
    </source>
</evidence>
<feature type="transmembrane region" description="Helical" evidence="9">
    <location>
        <begin position="159"/>
        <end position="180"/>
    </location>
</feature>
<keyword evidence="5 9" id="KW-0812">Transmembrane</keyword>
<comment type="similarity">
    <text evidence="3">Belongs to the peptidase S54 family.</text>
</comment>
<evidence type="ECO:0000256" key="9">
    <source>
        <dbReference type="SAM" id="Phobius"/>
    </source>
</evidence>
<comment type="subcellular location">
    <subcellularLocation>
        <location evidence="2">Membrane</location>
        <topology evidence="2">Multi-pass membrane protein</topology>
    </subcellularLocation>
</comment>
<comment type="catalytic activity">
    <reaction evidence="1">
        <text>Cleaves type-1 transmembrane domains using a catalytic dyad composed of serine and histidine that are contributed by different transmembrane domains.</text>
        <dbReference type="EC" id="3.4.21.105"/>
    </reaction>
</comment>
<gene>
    <name evidence="11" type="ORF">CDAUBV1_LOCUS3405</name>
</gene>
<accession>A0AAV2T4B3</accession>
<evidence type="ECO:0000256" key="1">
    <source>
        <dbReference type="ARBA" id="ARBA00000156"/>
    </source>
</evidence>
<evidence type="ECO:0000256" key="2">
    <source>
        <dbReference type="ARBA" id="ARBA00004141"/>
    </source>
</evidence>
<dbReference type="InterPro" id="IPR035952">
    <property type="entry name" value="Rhomboid-like_sf"/>
</dbReference>
<evidence type="ECO:0000256" key="6">
    <source>
        <dbReference type="ARBA" id="ARBA00022801"/>
    </source>
</evidence>
<evidence type="ECO:0000313" key="12">
    <source>
        <dbReference type="Proteomes" id="UP001497525"/>
    </source>
</evidence>
<comment type="caution">
    <text evidence="11">The sequence shown here is derived from an EMBL/GenBank/DDBJ whole genome shotgun (WGS) entry which is preliminary data.</text>
</comment>
<protein>
    <recommendedName>
        <fullName evidence="4">rhomboid protease</fullName>
        <ecNumber evidence="4">3.4.21.105</ecNumber>
    </recommendedName>
</protein>
<dbReference type="SUPFAM" id="SSF144091">
    <property type="entry name" value="Rhomboid-like"/>
    <property type="match status" value="1"/>
</dbReference>
<evidence type="ECO:0000313" key="11">
    <source>
        <dbReference type="EMBL" id="CAL5131235.1"/>
    </source>
</evidence>
<feature type="transmembrane region" description="Helical" evidence="9">
    <location>
        <begin position="53"/>
        <end position="77"/>
    </location>
</feature>
<feature type="domain" description="Peptidase S54 rhomboid" evidence="10">
    <location>
        <begin position="160"/>
        <end position="303"/>
    </location>
</feature>
<reference evidence="11" key="1">
    <citation type="submission" date="2024-06" db="EMBL/GenBank/DDBJ databases">
        <authorList>
            <person name="Liu X."/>
            <person name="Lenzi L."/>
            <person name="Haldenby T S."/>
            <person name="Uol C."/>
        </authorList>
    </citation>
    <scope>NUCLEOTIDE SEQUENCE</scope>
</reference>
<evidence type="ECO:0000256" key="5">
    <source>
        <dbReference type="ARBA" id="ARBA00022692"/>
    </source>
</evidence>
<evidence type="ECO:0000256" key="3">
    <source>
        <dbReference type="ARBA" id="ARBA00009045"/>
    </source>
</evidence>
<dbReference type="GO" id="GO:0016020">
    <property type="term" value="C:membrane"/>
    <property type="evidence" value="ECO:0007669"/>
    <property type="project" value="UniProtKB-SubCell"/>
</dbReference>
<dbReference type="GO" id="GO:0004252">
    <property type="term" value="F:serine-type endopeptidase activity"/>
    <property type="evidence" value="ECO:0007669"/>
    <property type="project" value="InterPro"/>
</dbReference>
<dbReference type="PANTHER" id="PTHR43731:SF14">
    <property type="entry name" value="PRESENILIN-ASSOCIATED RHOMBOID-LIKE PROTEIN, MITOCHONDRIAL"/>
    <property type="match status" value="1"/>
</dbReference>
<dbReference type="InterPro" id="IPR050925">
    <property type="entry name" value="Rhomboid_protease_S54"/>
</dbReference>
<evidence type="ECO:0000256" key="8">
    <source>
        <dbReference type="ARBA" id="ARBA00023136"/>
    </source>
</evidence>
<dbReference type="InterPro" id="IPR022764">
    <property type="entry name" value="Peptidase_S54_rhomboid_dom"/>
</dbReference>